<evidence type="ECO:0000313" key="1">
    <source>
        <dbReference type="EMBL" id="MBX49565.1"/>
    </source>
</evidence>
<name>A0A2P2P492_RHIMU</name>
<sequence length="13" mass="1649">MNLVRILHNYNDF</sequence>
<organism evidence="1">
    <name type="scientific">Rhizophora mucronata</name>
    <name type="common">Asiatic mangrove</name>
    <dbReference type="NCBI Taxonomy" id="61149"/>
    <lineage>
        <taxon>Eukaryota</taxon>
        <taxon>Viridiplantae</taxon>
        <taxon>Streptophyta</taxon>
        <taxon>Embryophyta</taxon>
        <taxon>Tracheophyta</taxon>
        <taxon>Spermatophyta</taxon>
        <taxon>Magnoliopsida</taxon>
        <taxon>eudicotyledons</taxon>
        <taxon>Gunneridae</taxon>
        <taxon>Pentapetalae</taxon>
        <taxon>rosids</taxon>
        <taxon>fabids</taxon>
        <taxon>Malpighiales</taxon>
        <taxon>Rhizophoraceae</taxon>
        <taxon>Rhizophora</taxon>
    </lineage>
</organism>
<protein>
    <submittedName>
        <fullName evidence="1">Uncharacterized protein</fullName>
    </submittedName>
</protein>
<proteinExistence type="predicted"/>
<dbReference type="EMBL" id="GGEC01069081">
    <property type="protein sequence ID" value="MBX49565.1"/>
    <property type="molecule type" value="Transcribed_RNA"/>
</dbReference>
<reference evidence="1" key="1">
    <citation type="submission" date="2018-02" db="EMBL/GenBank/DDBJ databases">
        <title>Rhizophora mucronata_Transcriptome.</title>
        <authorList>
            <person name="Meera S.P."/>
            <person name="Sreeshan A."/>
            <person name="Augustine A."/>
        </authorList>
    </citation>
    <scope>NUCLEOTIDE SEQUENCE</scope>
    <source>
        <tissue evidence="1">Leaf</tissue>
    </source>
</reference>
<accession>A0A2P2P492</accession>